<comment type="caution">
    <text evidence="2">The sequence shown here is derived from an EMBL/GenBank/DDBJ whole genome shotgun (WGS) entry which is preliminary data.</text>
</comment>
<dbReference type="RefSeq" id="WP_151695669.1">
    <property type="nucleotide sequence ID" value="NZ_BJKP01000011.1"/>
</dbReference>
<gene>
    <name evidence="2" type="primary">egtB_2</name>
    <name evidence="2" type="ORF">MiAbW_01534</name>
</gene>
<reference evidence="2 3" key="1">
    <citation type="journal article" date="2019" name="FEMS Microbiol. Lett.">
        <title>A novel salt-tolerant genotype illuminates the sucrose gene evolution in freshwater bloom-forming cyanobacterium Microcystis aeruginosa.</title>
        <authorList>
            <person name="Tanabe Y."/>
            <person name="Yamaguchi H."/>
            <person name="Sano T."/>
            <person name="Kawachi M."/>
        </authorList>
    </citation>
    <scope>NUCLEOTIDE SEQUENCE [LARGE SCALE GENOMIC DNA]</scope>
    <source>
        <strain evidence="2 3">NIES-4325</strain>
    </source>
</reference>
<dbReference type="PANTHER" id="PTHR23150">
    <property type="entry name" value="SULFATASE MODIFYING FACTOR 1, 2"/>
    <property type="match status" value="1"/>
</dbReference>
<proteinExistence type="predicted"/>
<dbReference type="InterPro" id="IPR005532">
    <property type="entry name" value="SUMF_dom"/>
</dbReference>
<dbReference type="Proteomes" id="UP000376575">
    <property type="component" value="Unassembled WGS sequence"/>
</dbReference>
<evidence type="ECO:0000259" key="1">
    <source>
        <dbReference type="Pfam" id="PF03781"/>
    </source>
</evidence>
<organism evidence="2 3">
    <name type="scientific">Microcystis aeruginosa NIES-4325</name>
    <dbReference type="NCBI Taxonomy" id="2569534"/>
    <lineage>
        <taxon>Bacteria</taxon>
        <taxon>Bacillati</taxon>
        <taxon>Cyanobacteriota</taxon>
        <taxon>Cyanophyceae</taxon>
        <taxon>Oscillatoriophycideae</taxon>
        <taxon>Chroococcales</taxon>
        <taxon>Microcystaceae</taxon>
        <taxon>Microcystis</taxon>
    </lineage>
</organism>
<dbReference type="InterPro" id="IPR016187">
    <property type="entry name" value="CTDL_fold"/>
</dbReference>
<feature type="domain" description="Sulfatase-modifying factor enzyme-like" evidence="1">
    <location>
        <begin position="214"/>
        <end position="441"/>
    </location>
</feature>
<dbReference type="InterPro" id="IPR051043">
    <property type="entry name" value="Sulfatase_Mod_Factor_Kinase"/>
</dbReference>
<evidence type="ECO:0000313" key="2">
    <source>
        <dbReference type="EMBL" id="GEA26974.1"/>
    </source>
</evidence>
<name>A0A5J4F8J0_MICAE</name>
<dbReference type="InterPro" id="IPR042095">
    <property type="entry name" value="SUMF_sf"/>
</dbReference>
<dbReference type="SUPFAM" id="SSF56436">
    <property type="entry name" value="C-type lectin-like"/>
    <property type="match status" value="1"/>
</dbReference>
<dbReference type="Pfam" id="PF03781">
    <property type="entry name" value="FGE-sulfatase"/>
    <property type="match status" value="1"/>
</dbReference>
<dbReference type="EMBL" id="BJKP01000011">
    <property type="protein sequence ID" value="GEA26974.1"/>
    <property type="molecule type" value="Genomic_DNA"/>
</dbReference>
<dbReference type="Gene3D" id="3.90.1580.10">
    <property type="entry name" value="paralog of FGE (formylglycine-generating enzyme)"/>
    <property type="match status" value="1"/>
</dbReference>
<accession>A0A5J4F8J0</accession>
<sequence length="444" mass="51376">MTISQAEIQQFYEETFLVQLRETSLVDWEDDSDICVGYLVLGSLDYNPDTDEMDKLDEVKIKSLPTNIPNSILESFNYHCQVSQTRLVDIYVLQVPIGDEDTFAIFVNGYVDDSWDQDTQFLEVYNCQGILIGSIFAARRIEPGEEVIWEDRTFTIDDYDFSYEEIQIWSEEDIEYVGLELEQIPLELTQQQLETRGEKPADYQEILGEGIILEMVGIPSGSFLMGISEEQRTDKNLFDKEKMPQHLVTISRPFYIGKYPVTQEQYQTIMGYNPSYFKGEGNLPVGMITWSEALEFCVKLNQLTSKKYRLPSEAEWEYACRAGTTTCYHFGDDISQLEKYAWTVYGSHPVGEKLSNYWGLYDLYGNGSEWCLDVWHGNYKKAPNDSQVWDKGKESLYQDIVANFLQLSQDYRHHVKRGSTSVNRFGGEARVREREQGFRVVCEG</sequence>
<dbReference type="PANTHER" id="PTHR23150:SF19">
    <property type="entry name" value="FORMYLGLYCINE-GENERATING ENZYME"/>
    <property type="match status" value="1"/>
</dbReference>
<dbReference type="AlphaFoldDB" id="A0A5J4F8J0"/>
<dbReference type="GO" id="GO:0120147">
    <property type="term" value="F:formylglycine-generating oxidase activity"/>
    <property type="evidence" value="ECO:0007669"/>
    <property type="project" value="TreeGrafter"/>
</dbReference>
<evidence type="ECO:0000313" key="3">
    <source>
        <dbReference type="Proteomes" id="UP000376575"/>
    </source>
</evidence>
<protein>
    <submittedName>
        <fullName evidence="2">Hercynine oxygenase</fullName>
    </submittedName>
</protein>